<gene>
    <name evidence="3" type="ORF">A4A49_52790</name>
</gene>
<evidence type="ECO:0000256" key="1">
    <source>
        <dbReference type="SAM" id="MobiDB-lite"/>
    </source>
</evidence>
<keyword evidence="4" id="KW-1185">Reference proteome</keyword>
<dbReference type="AlphaFoldDB" id="A0A1J6JBG9"/>
<evidence type="ECO:0000256" key="2">
    <source>
        <dbReference type="SAM" id="SignalP"/>
    </source>
</evidence>
<dbReference type="Proteomes" id="UP000187609">
    <property type="component" value="Unassembled WGS sequence"/>
</dbReference>
<dbReference type="OMA" id="QHSNIVI"/>
<comment type="caution">
    <text evidence="3">The sequence shown here is derived from an EMBL/GenBank/DDBJ whole genome shotgun (WGS) entry which is preliminary data.</text>
</comment>
<feature type="chain" id="PRO_5013221702" evidence="2">
    <location>
        <begin position="28"/>
        <end position="102"/>
    </location>
</feature>
<dbReference type="EMBL" id="MJEQ01037183">
    <property type="protein sequence ID" value="OIT08179.1"/>
    <property type="molecule type" value="Genomic_DNA"/>
</dbReference>
<feature type="region of interest" description="Disordered" evidence="1">
    <location>
        <begin position="52"/>
        <end position="102"/>
    </location>
</feature>
<feature type="signal peptide" evidence="2">
    <location>
        <begin position="1"/>
        <end position="27"/>
    </location>
</feature>
<protein>
    <submittedName>
        <fullName evidence="3">Uncharacterized protein</fullName>
    </submittedName>
</protein>
<evidence type="ECO:0000313" key="4">
    <source>
        <dbReference type="Proteomes" id="UP000187609"/>
    </source>
</evidence>
<dbReference type="Gramene" id="OIT08179">
    <property type="protein sequence ID" value="OIT08179"/>
    <property type="gene ID" value="A4A49_52790"/>
</dbReference>
<evidence type="ECO:0000313" key="3">
    <source>
        <dbReference type="EMBL" id="OIT08179.1"/>
    </source>
</evidence>
<accession>A0A1J6JBG9</accession>
<keyword evidence="2" id="KW-0732">Signal</keyword>
<name>A0A1J6JBG9_NICAT</name>
<sequence length="102" mass="11440">MRSQHSNIVIATIIIVLLSSIPYEATARILKEEERVRWTRLNKHLLLPCFYNPVQTPTPNPGTEGRAFSQRTVEEKNFAGRRKSVAHPPPVPPSSHGSSQAE</sequence>
<proteinExistence type="predicted"/>
<reference evidence="3" key="1">
    <citation type="submission" date="2016-11" db="EMBL/GenBank/DDBJ databases">
        <title>The genome of Nicotiana attenuata.</title>
        <authorList>
            <person name="Xu S."/>
            <person name="Brockmoeller T."/>
            <person name="Gaquerel E."/>
            <person name="Navarro A."/>
            <person name="Kuhl H."/>
            <person name="Gase K."/>
            <person name="Ling Z."/>
            <person name="Zhou W."/>
            <person name="Kreitzer C."/>
            <person name="Stanke M."/>
            <person name="Tang H."/>
            <person name="Lyons E."/>
            <person name="Pandey P."/>
            <person name="Pandey S.P."/>
            <person name="Timmermann B."/>
            <person name="Baldwin I.T."/>
        </authorList>
    </citation>
    <scope>NUCLEOTIDE SEQUENCE [LARGE SCALE GENOMIC DNA]</scope>
    <source>
        <strain evidence="3">UT</strain>
    </source>
</reference>
<organism evidence="3 4">
    <name type="scientific">Nicotiana attenuata</name>
    <name type="common">Coyote tobacco</name>
    <dbReference type="NCBI Taxonomy" id="49451"/>
    <lineage>
        <taxon>Eukaryota</taxon>
        <taxon>Viridiplantae</taxon>
        <taxon>Streptophyta</taxon>
        <taxon>Embryophyta</taxon>
        <taxon>Tracheophyta</taxon>
        <taxon>Spermatophyta</taxon>
        <taxon>Magnoliopsida</taxon>
        <taxon>eudicotyledons</taxon>
        <taxon>Gunneridae</taxon>
        <taxon>Pentapetalae</taxon>
        <taxon>asterids</taxon>
        <taxon>lamiids</taxon>
        <taxon>Solanales</taxon>
        <taxon>Solanaceae</taxon>
        <taxon>Nicotianoideae</taxon>
        <taxon>Nicotianeae</taxon>
        <taxon>Nicotiana</taxon>
    </lineage>
</organism>